<proteinExistence type="predicted"/>
<reference evidence="2" key="1">
    <citation type="submission" date="2016-10" db="EMBL/GenBank/DDBJ databases">
        <authorList>
            <person name="Varghese N."/>
            <person name="Submissions S."/>
        </authorList>
    </citation>
    <scope>NUCLEOTIDE SEQUENCE [LARGE SCALE GENOMIC DNA]</scope>
    <source>
        <strain evidence="2">Gh-48</strain>
    </source>
</reference>
<dbReference type="Proteomes" id="UP000198942">
    <property type="component" value="Unassembled WGS sequence"/>
</dbReference>
<dbReference type="InterPro" id="IPR036249">
    <property type="entry name" value="Thioredoxin-like_sf"/>
</dbReference>
<accession>A0A1H8TF92</accession>
<gene>
    <name evidence="1" type="ORF">SAMN05192574_115111</name>
</gene>
<dbReference type="AlphaFoldDB" id="A0A1H8TF92"/>
<sequence length="197" mass="22880">MAPNAIIMDFTAYQQLFFDILNSPNPPAPYDNPDYLNYTKLNWSRQQRWLKVGVLNPDLTAAIEKISKPQVWTVITEAWCGDASHTIPFLHRLSELNPLIKVGYQLRDSPPFLIESYLTNGTRSIPKIIITDENNQDLGTWGPRPAECQRLYLQMVKDHVEMSEKKIALQKWYNEDKGESFQLEFLEIINQILQQEV</sequence>
<evidence type="ECO:0000313" key="2">
    <source>
        <dbReference type="Proteomes" id="UP000198942"/>
    </source>
</evidence>
<keyword evidence="2" id="KW-1185">Reference proteome</keyword>
<dbReference type="Gene3D" id="3.40.30.10">
    <property type="entry name" value="Glutaredoxin"/>
    <property type="match status" value="1"/>
</dbReference>
<evidence type="ECO:0000313" key="1">
    <source>
        <dbReference type="EMBL" id="SEO89769.1"/>
    </source>
</evidence>
<dbReference type="EMBL" id="FOCL01000015">
    <property type="protein sequence ID" value="SEO89769.1"/>
    <property type="molecule type" value="Genomic_DNA"/>
</dbReference>
<organism evidence="1 2">
    <name type="scientific">Mucilaginibacter gossypiicola</name>
    <dbReference type="NCBI Taxonomy" id="551995"/>
    <lineage>
        <taxon>Bacteria</taxon>
        <taxon>Pseudomonadati</taxon>
        <taxon>Bacteroidota</taxon>
        <taxon>Sphingobacteriia</taxon>
        <taxon>Sphingobacteriales</taxon>
        <taxon>Sphingobacteriaceae</taxon>
        <taxon>Mucilaginibacter</taxon>
    </lineage>
</organism>
<dbReference type="SUPFAM" id="SSF52833">
    <property type="entry name" value="Thioredoxin-like"/>
    <property type="match status" value="1"/>
</dbReference>
<protein>
    <submittedName>
        <fullName evidence="1">Thioredoxin</fullName>
    </submittedName>
</protein>
<name>A0A1H8TF92_9SPHI</name>
<dbReference type="Pfam" id="PF14595">
    <property type="entry name" value="Thioredoxin_9"/>
    <property type="match status" value="1"/>
</dbReference>
<dbReference type="STRING" id="551995.SAMN05192574_115111"/>